<comment type="caution">
    <text evidence="3">The sequence shown here is derived from an EMBL/GenBank/DDBJ whole genome shotgun (WGS) entry which is preliminary data.</text>
</comment>
<evidence type="ECO:0000313" key="3">
    <source>
        <dbReference type="EMBL" id="KAJ8476963.1"/>
    </source>
</evidence>
<dbReference type="EMBL" id="JAQQAF010000006">
    <property type="protein sequence ID" value="KAJ8476963.1"/>
    <property type="molecule type" value="Genomic_DNA"/>
</dbReference>
<feature type="compositionally biased region" description="Pro residues" evidence="1">
    <location>
        <begin position="36"/>
        <end position="45"/>
    </location>
</feature>
<protein>
    <recommendedName>
        <fullName evidence="2">FHA domain-containing protein</fullName>
    </recommendedName>
</protein>
<feature type="domain" description="FHA" evidence="2">
    <location>
        <begin position="66"/>
        <end position="117"/>
    </location>
</feature>
<dbReference type="InterPro" id="IPR000253">
    <property type="entry name" value="FHA_dom"/>
</dbReference>
<dbReference type="Proteomes" id="UP001222027">
    <property type="component" value="Unassembled WGS sequence"/>
</dbReference>
<proteinExistence type="predicted"/>
<feature type="region of interest" description="Disordered" evidence="1">
    <location>
        <begin position="234"/>
        <end position="276"/>
    </location>
</feature>
<evidence type="ECO:0000313" key="4">
    <source>
        <dbReference type="Proteomes" id="UP001222027"/>
    </source>
</evidence>
<name>A0AAV8QKV0_ENSVE</name>
<evidence type="ECO:0000259" key="2">
    <source>
        <dbReference type="PROSITE" id="PS50006"/>
    </source>
</evidence>
<dbReference type="SUPFAM" id="SSF49879">
    <property type="entry name" value="SMAD/FHA domain"/>
    <property type="match status" value="1"/>
</dbReference>
<dbReference type="AlphaFoldDB" id="A0AAV8QKV0"/>
<accession>A0AAV8QKV0</accession>
<feature type="region of interest" description="Disordered" evidence="1">
    <location>
        <begin position="381"/>
        <end position="430"/>
    </location>
</feature>
<dbReference type="Gene3D" id="2.60.200.20">
    <property type="match status" value="1"/>
</dbReference>
<dbReference type="PROSITE" id="PS50006">
    <property type="entry name" value="FHA_DOMAIN"/>
    <property type="match status" value="1"/>
</dbReference>
<dbReference type="Pfam" id="PF13638">
    <property type="entry name" value="PIN_4"/>
    <property type="match status" value="1"/>
</dbReference>
<dbReference type="PANTHER" id="PTHR22593:SF8">
    <property type="entry name" value="FHA DOMAIN-CONTAINING PROTEIN PS1"/>
    <property type="match status" value="1"/>
</dbReference>
<sequence length="803" mass="89033">MVDEERLKSLEEEEIKIAVVSVLKKDTILKRIFLNVPPPASPPPTTGDDAVPPSRGGREDDDGQVVLFGRHPDCHVVLDHPSISRFHLAVRLVPLRWKLSVTDLSSVHGTWVSGTRIPPNVAVDMVDGDTLRLGASTRVYRLEWVSSSRALEMENPLETLAEGKEETNQDDSGELRSDTKRPLAAVIPSAPPLLESINLSPLPMEKEQHSPLPEAENSSFFFPVPMREESDAPLMPTTVEKSSTKISSAAKQPSERRERLSPGRSEKRNMPSSLLSMTSKSKSVGFLRILTARRNERLGEARADTDVQENTGKDNNAACEQTKSEGRLCRLLFDNLGENEQDQEKCFASDNENATPMSDCQKTKRSGYRVLQNSACVAEHSDAEANTACSTDKENWKHQGPSHLRPREPSSESSVSSSKRDVTSGSDQKILKSITSAGSLKKMSHSSIIRDSSDVSEELLYIDKDNRTPESSKDMKSRSMVGGNIVKVEDNDGALPSDKKKEFSFSSQTRTQEELSKKRVERLPFQPLLENSASKSKSSACNCASIKDDLSVKCEFDCSPRQPMGAVLHKAEARKIWNVVVDADCFLDEESRRSLQLLEGLKGTHFIVPRLVIRELDCLKRRESLFGGSTKSLASKALQWIEQCMVKTNWWIHVQSSAETLTVAPTPPVSPRTLSLPEIDSPSAEDHILDCALLFKKAKRDGRLVLLSNSITLKIKAMAEGLPCETPKEFRESLVSPISKRFLWGNSSPRGSTWCCSDDVGMFDKCFHHRHPPVRTVGRAAEAVKGLKLILLHGSQYTQMSSK</sequence>
<dbReference type="SMART" id="SM00240">
    <property type="entry name" value="FHA"/>
    <property type="match status" value="1"/>
</dbReference>
<dbReference type="Pfam" id="PF00498">
    <property type="entry name" value="FHA"/>
    <property type="match status" value="1"/>
</dbReference>
<feature type="region of interest" description="Disordered" evidence="1">
    <location>
        <begin position="35"/>
        <end position="62"/>
    </location>
</feature>
<dbReference type="Gene3D" id="3.40.50.1010">
    <property type="entry name" value="5'-nuclease"/>
    <property type="match status" value="1"/>
</dbReference>
<dbReference type="PANTHER" id="PTHR22593">
    <property type="entry name" value="TRANSMEMBRANE PROTEIN 18"/>
    <property type="match status" value="1"/>
</dbReference>
<gene>
    <name evidence="3" type="ORF">OPV22_020690</name>
</gene>
<feature type="compositionally biased region" description="Basic and acidic residues" evidence="1">
    <location>
        <begin position="253"/>
        <end position="269"/>
    </location>
</feature>
<dbReference type="InterPro" id="IPR008984">
    <property type="entry name" value="SMAD_FHA_dom_sf"/>
</dbReference>
<feature type="region of interest" description="Disordered" evidence="1">
    <location>
        <begin position="488"/>
        <end position="511"/>
    </location>
</feature>
<evidence type="ECO:0000256" key="1">
    <source>
        <dbReference type="SAM" id="MobiDB-lite"/>
    </source>
</evidence>
<dbReference type="GO" id="GO:0031965">
    <property type="term" value="C:nuclear membrane"/>
    <property type="evidence" value="ECO:0007669"/>
    <property type="project" value="TreeGrafter"/>
</dbReference>
<dbReference type="CDD" id="cd09880">
    <property type="entry name" value="PIN_Smg5-6-like"/>
    <property type="match status" value="1"/>
</dbReference>
<dbReference type="InterPro" id="IPR002716">
    <property type="entry name" value="PIN_dom"/>
</dbReference>
<organism evidence="3 4">
    <name type="scientific">Ensete ventricosum</name>
    <name type="common">Abyssinian banana</name>
    <name type="synonym">Musa ensete</name>
    <dbReference type="NCBI Taxonomy" id="4639"/>
    <lineage>
        <taxon>Eukaryota</taxon>
        <taxon>Viridiplantae</taxon>
        <taxon>Streptophyta</taxon>
        <taxon>Embryophyta</taxon>
        <taxon>Tracheophyta</taxon>
        <taxon>Spermatophyta</taxon>
        <taxon>Magnoliopsida</taxon>
        <taxon>Liliopsida</taxon>
        <taxon>Zingiberales</taxon>
        <taxon>Musaceae</taxon>
        <taxon>Ensete</taxon>
    </lineage>
</organism>
<feature type="region of interest" description="Disordered" evidence="1">
    <location>
        <begin position="155"/>
        <end position="180"/>
    </location>
</feature>
<feature type="compositionally biased region" description="Basic and acidic residues" evidence="1">
    <location>
        <begin position="161"/>
        <end position="180"/>
    </location>
</feature>
<feature type="compositionally biased region" description="Low complexity" evidence="1">
    <location>
        <begin position="411"/>
        <end position="427"/>
    </location>
</feature>
<feature type="compositionally biased region" description="Polar residues" evidence="1">
    <location>
        <begin position="239"/>
        <end position="251"/>
    </location>
</feature>
<keyword evidence="4" id="KW-1185">Reference proteome</keyword>
<reference evidence="3 4" key="1">
    <citation type="submission" date="2022-12" db="EMBL/GenBank/DDBJ databases">
        <title>Chromosome-scale assembly of the Ensete ventricosum genome.</title>
        <authorList>
            <person name="Dussert Y."/>
            <person name="Stocks J."/>
            <person name="Wendawek A."/>
            <person name="Woldeyes F."/>
            <person name="Nichols R.A."/>
            <person name="Borrell J.S."/>
        </authorList>
    </citation>
    <scope>NUCLEOTIDE SEQUENCE [LARGE SCALE GENOMIC DNA]</scope>
    <source>
        <strain evidence="4">cv. Maze</strain>
        <tissue evidence="3">Seeds</tissue>
    </source>
</reference>